<feature type="domain" description="RRM" evidence="5">
    <location>
        <begin position="191"/>
        <end position="268"/>
    </location>
</feature>
<dbReference type="GO" id="GO:0003723">
    <property type="term" value="F:RNA binding"/>
    <property type="evidence" value="ECO:0007669"/>
    <property type="project" value="UniProtKB-UniRule"/>
</dbReference>
<feature type="compositionally biased region" description="Basic and acidic residues" evidence="4">
    <location>
        <begin position="155"/>
        <end position="166"/>
    </location>
</feature>
<feature type="region of interest" description="Disordered" evidence="4">
    <location>
        <begin position="56"/>
        <end position="178"/>
    </location>
</feature>
<accession>A0AAN7JGQ0</accession>
<evidence type="ECO:0000256" key="4">
    <source>
        <dbReference type="SAM" id="MobiDB-lite"/>
    </source>
</evidence>
<dbReference type="PANTHER" id="PTHR23236:SF24">
    <property type="entry name" value="PHRAGMOPLASTIN INTERACTING PROTEIN 1"/>
    <property type="match status" value="1"/>
</dbReference>
<feature type="domain" description="CCHC-type" evidence="6">
    <location>
        <begin position="403"/>
        <end position="418"/>
    </location>
</feature>
<dbReference type="CDD" id="cd12271">
    <property type="entry name" value="RRM1_PHIP1"/>
    <property type="match status" value="1"/>
</dbReference>
<evidence type="ECO:0000256" key="3">
    <source>
        <dbReference type="PROSITE-ProRule" id="PRU00176"/>
    </source>
</evidence>
<dbReference type="SUPFAM" id="SSF54928">
    <property type="entry name" value="RNA-binding domain, RBD"/>
    <property type="match status" value="2"/>
</dbReference>
<evidence type="ECO:0000256" key="1">
    <source>
        <dbReference type="ARBA" id="ARBA00022884"/>
    </source>
</evidence>
<comment type="caution">
    <text evidence="7">The sequence shown here is derived from an EMBL/GenBank/DDBJ whole genome shotgun (WGS) entry which is preliminary data.</text>
</comment>
<dbReference type="InterPro" id="IPR035979">
    <property type="entry name" value="RBD_domain_sf"/>
</dbReference>
<dbReference type="SUPFAM" id="SSF57756">
    <property type="entry name" value="Retrovirus zinc finger-like domains"/>
    <property type="match status" value="2"/>
</dbReference>
<evidence type="ECO:0000313" key="8">
    <source>
        <dbReference type="Proteomes" id="UP001345219"/>
    </source>
</evidence>
<dbReference type="InterPro" id="IPR001878">
    <property type="entry name" value="Znf_CCHC"/>
</dbReference>
<dbReference type="GO" id="GO:0008270">
    <property type="term" value="F:zinc ion binding"/>
    <property type="evidence" value="ECO:0007669"/>
    <property type="project" value="UniProtKB-KW"/>
</dbReference>
<evidence type="ECO:0000256" key="2">
    <source>
        <dbReference type="PROSITE-ProRule" id="PRU00047"/>
    </source>
</evidence>
<feature type="domain" description="RRM" evidence="5">
    <location>
        <begin position="288"/>
        <end position="364"/>
    </location>
</feature>
<sequence length="482" mass="52680">MVLSNKKLKQKLRTALAESIVRSESSANHSRGETLEKSETSLQSLSLNQILDSSIQKPRLSKREKRRKIRSLNGIGDDAIGGNTGVERNGERSEEPGGHGEEKEEEDKVNRKKRKRRKGKSDGEVNETDAELKEETKKKNKSKKAKKKRKNKSGTTKEKDSNDAMNKDGINASAANGSEVDNSLMSEVDAQKVYVGGIPYYSTEDDIRSYFESCGTIIEVDCMTFPESGRFRGIAFISFKTDAAAKRALALDGADMGGFFLKIQRYNASRSSNTKTSNFTPPVVQGYNRIYVGNLSWDITEEDLRKFLSGCNISSIRFGLDKETGEFRGYAHVDFSDSDSMNMALKLNQKVLYGRPVKVTSAIPKKNVKVQPEVVAAAAADKVGVDSSASTAVGSGKMRRRTCHLCGEKGHISSACSKNADEKQQPEAIAATVDDIGVDRSASTVVGSGKIRRRTCYLCGEKGHISSACPKNLDSPANSSKI</sequence>
<name>A0AAN7JGQ0_9MYRT</name>
<dbReference type="Pfam" id="PF00098">
    <property type="entry name" value="zf-CCHC"/>
    <property type="match status" value="2"/>
</dbReference>
<feature type="region of interest" description="Disordered" evidence="4">
    <location>
        <begin position="17"/>
        <end position="42"/>
    </location>
</feature>
<keyword evidence="2" id="KW-0479">Metal-binding</keyword>
<dbReference type="InterPro" id="IPR012677">
    <property type="entry name" value="Nucleotide-bd_a/b_plait_sf"/>
</dbReference>
<evidence type="ECO:0000313" key="7">
    <source>
        <dbReference type="EMBL" id="KAK4743109.1"/>
    </source>
</evidence>
<dbReference type="SMART" id="SM00360">
    <property type="entry name" value="RRM"/>
    <property type="match status" value="2"/>
</dbReference>
<keyword evidence="2" id="KW-0863">Zinc-finger</keyword>
<dbReference type="Gene3D" id="3.30.70.330">
    <property type="match status" value="2"/>
</dbReference>
<dbReference type="Proteomes" id="UP001345219">
    <property type="component" value="Chromosome 1"/>
</dbReference>
<proteinExistence type="predicted"/>
<dbReference type="PROSITE" id="PS50102">
    <property type="entry name" value="RRM"/>
    <property type="match status" value="2"/>
</dbReference>
<organism evidence="7 8">
    <name type="scientific">Trapa incisa</name>
    <dbReference type="NCBI Taxonomy" id="236973"/>
    <lineage>
        <taxon>Eukaryota</taxon>
        <taxon>Viridiplantae</taxon>
        <taxon>Streptophyta</taxon>
        <taxon>Embryophyta</taxon>
        <taxon>Tracheophyta</taxon>
        <taxon>Spermatophyta</taxon>
        <taxon>Magnoliopsida</taxon>
        <taxon>eudicotyledons</taxon>
        <taxon>Gunneridae</taxon>
        <taxon>Pentapetalae</taxon>
        <taxon>rosids</taxon>
        <taxon>malvids</taxon>
        <taxon>Myrtales</taxon>
        <taxon>Lythraceae</taxon>
        <taxon>Trapa</taxon>
    </lineage>
</organism>
<feature type="compositionally biased region" description="Basic and acidic residues" evidence="4">
    <location>
        <begin position="88"/>
        <end position="109"/>
    </location>
</feature>
<dbReference type="PANTHER" id="PTHR23236">
    <property type="entry name" value="EUKARYOTIC TRANSLATION INITIATION FACTOR 4B/4H"/>
    <property type="match status" value="1"/>
</dbReference>
<dbReference type="PROSITE" id="PS50158">
    <property type="entry name" value="ZF_CCHC"/>
    <property type="match status" value="2"/>
</dbReference>
<gene>
    <name evidence="7" type="ORF">SAY87_001110</name>
</gene>
<feature type="compositionally biased region" description="Basic residues" evidence="4">
    <location>
        <begin position="138"/>
        <end position="152"/>
    </location>
</feature>
<reference evidence="7 8" key="1">
    <citation type="journal article" date="2023" name="Hortic Res">
        <title>Pangenome of water caltrop reveals structural variations and asymmetric subgenome divergence after allopolyploidization.</title>
        <authorList>
            <person name="Zhang X."/>
            <person name="Chen Y."/>
            <person name="Wang L."/>
            <person name="Yuan Y."/>
            <person name="Fang M."/>
            <person name="Shi L."/>
            <person name="Lu R."/>
            <person name="Comes H.P."/>
            <person name="Ma Y."/>
            <person name="Chen Y."/>
            <person name="Huang G."/>
            <person name="Zhou Y."/>
            <person name="Zheng Z."/>
            <person name="Qiu Y."/>
        </authorList>
    </citation>
    <scope>NUCLEOTIDE SEQUENCE [LARGE SCALE GENOMIC DNA]</scope>
    <source>
        <tissue evidence="7">Roots</tissue>
    </source>
</reference>
<keyword evidence="1 3" id="KW-0694">RNA-binding</keyword>
<dbReference type="Gene3D" id="4.10.60.10">
    <property type="entry name" value="Zinc finger, CCHC-type"/>
    <property type="match status" value="2"/>
</dbReference>
<dbReference type="Pfam" id="PF00076">
    <property type="entry name" value="RRM_1"/>
    <property type="match status" value="2"/>
</dbReference>
<dbReference type="SMART" id="SM00343">
    <property type="entry name" value="ZnF_C2HC"/>
    <property type="match status" value="2"/>
</dbReference>
<keyword evidence="2" id="KW-0862">Zinc</keyword>
<dbReference type="EMBL" id="JAXIOK010000023">
    <property type="protein sequence ID" value="KAK4743109.1"/>
    <property type="molecule type" value="Genomic_DNA"/>
</dbReference>
<evidence type="ECO:0008006" key="9">
    <source>
        <dbReference type="Google" id="ProtNLM"/>
    </source>
</evidence>
<dbReference type="InterPro" id="IPR000504">
    <property type="entry name" value="RRM_dom"/>
</dbReference>
<dbReference type="InterPro" id="IPR036875">
    <property type="entry name" value="Znf_CCHC_sf"/>
</dbReference>
<feature type="domain" description="CCHC-type" evidence="6">
    <location>
        <begin position="456"/>
        <end position="471"/>
    </location>
</feature>
<dbReference type="InterPro" id="IPR034361">
    <property type="entry name" value="PHIP1_RRM1"/>
</dbReference>
<feature type="compositionally biased region" description="Basic residues" evidence="4">
    <location>
        <begin position="59"/>
        <end position="70"/>
    </location>
</feature>
<evidence type="ECO:0000259" key="6">
    <source>
        <dbReference type="PROSITE" id="PS50158"/>
    </source>
</evidence>
<feature type="compositionally biased region" description="Basic and acidic residues" evidence="4">
    <location>
        <begin position="30"/>
        <end position="39"/>
    </location>
</feature>
<protein>
    <recommendedName>
        <fullName evidence="9">Protein gar2</fullName>
    </recommendedName>
</protein>
<feature type="compositionally biased region" description="Basic residues" evidence="4">
    <location>
        <begin position="110"/>
        <end position="119"/>
    </location>
</feature>
<keyword evidence="8" id="KW-1185">Reference proteome</keyword>
<evidence type="ECO:0000259" key="5">
    <source>
        <dbReference type="PROSITE" id="PS50102"/>
    </source>
</evidence>
<dbReference type="AlphaFoldDB" id="A0AAN7JGQ0"/>